<dbReference type="AlphaFoldDB" id="A0A0M3ID97"/>
<evidence type="ECO:0000259" key="4">
    <source>
        <dbReference type="Pfam" id="PF13600"/>
    </source>
</evidence>
<organism evidence="5 6">
    <name type="scientific">Ascaris lumbricoides</name>
    <name type="common">Giant roundworm</name>
    <dbReference type="NCBI Taxonomy" id="6252"/>
    <lineage>
        <taxon>Eukaryota</taxon>
        <taxon>Metazoa</taxon>
        <taxon>Ecdysozoa</taxon>
        <taxon>Nematoda</taxon>
        <taxon>Chromadorea</taxon>
        <taxon>Rhabditida</taxon>
        <taxon>Spirurina</taxon>
        <taxon>Ascaridomorpha</taxon>
        <taxon>Ascaridoidea</taxon>
        <taxon>Ascarididae</taxon>
        <taxon>Ascaris</taxon>
    </lineage>
</organism>
<evidence type="ECO:0000313" key="5">
    <source>
        <dbReference type="Proteomes" id="UP000036681"/>
    </source>
</evidence>
<evidence type="ECO:0000256" key="1">
    <source>
        <dbReference type="SAM" id="Coils"/>
    </source>
</evidence>
<proteinExistence type="predicted"/>
<dbReference type="PANTHER" id="PTHR31005:SF8">
    <property type="entry name" value="DUF4139 DOMAIN-CONTAINING PROTEIN"/>
    <property type="match status" value="1"/>
</dbReference>
<dbReference type="WBParaSite" id="ALUE_0001597401-mRNA-1">
    <property type="protein sequence ID" value="ALUE_0001597401-mRNA-1"/>
    <property type="gene ID" value="ALUE_0001597401"/>
</dbReference>
<dbReference type="PANTHER" id="PTHR31005">
    <property type="entry name" value="DUF4139 DOMAIN-CONTAINING PROTEIN"/>
    <property type="match status" value="1"/>
</dbReference>
<sequence length="586" mass="65074">MSQPKKVHHFNAHEITLTSVTIFTDRADVKRTLNVQLVPGLNEVLIEAGLSLENVTKQADTESVRVDGHGPAVIHDVQFQCKPSLPEEGFSPKVKKLEEERKKLQSEKEAVEDRQKVLKRRVEVLDEIVAQVGGSVVHHPTDGKSIPFTLNDESLDNLVKFFSFYENTSVDIRRKLHEVDEEARVVDEKLTKINNEIGTAQNRERFARHISVLLESSEGGEVELDVSYQVWGAKWYPSYDIRVDNKSDQGSNMKFIYYGKIEQHTGEDWIDAPLVLSTAQPSLGHNIPELGTQTAVLYKPPPPPPPMPRPMPYVMRKTAAKAAFGGSMDVQEQMLQESCAVGAAPVAFASISPAPIAAGDTVLSTVFVIARPATIPSDSSEHKVTITSMEMKPTMIHETVPAKNTNVFLVASVLNSSQFPLLPGQANVYLNNSFIAKSNIKAVSPNERFMCSLGVDPAVKVEYKPAHNFSEQIGLLTKSSSTAHEQRIIVKNTKNEKILITVKEHIPKSTDDKIKIKLFSPELDPKTASDVDSMKKGELPTPGARLNSSHNLEWTINLEPSSEIELLVKWTVEHPNGETVEYREVF</sequence>
<feature type="region of interest" description="Disordered" evidence="2">
    <location>
        <begin position="526"/>
        <end position="546"/>
    </location>
</feature>
<evidence type="ECO:0000259" key="3">
    <source>
        <dbReference type="Pfam" id="PF13598"/>
    </source>
</evidence>
<dbReference type="Proteomes" id="UP000036681">
    <property type="component" value="Unplaced"/>
</dbReference>
<evidence type="ECO:0000313" key="6">
    <source>
        <dbReference type="WBParaSite" id="ALUE_0001597401-mRNA-1"/>
    </source>
</evidence>
<feature type="compositionally biased region" description="Basic and acidic residues" evidence="2">
    <location>
        <begin position="526"/>
        <end position="538"/>
    </location>
</feature>
<dbReference type="InterPro" id="IPR011935">
    <property type="entry name" value="CHP02231"/>
</dbReference>
<dbReference type="Pfam" id="PF13600">
    <property type="entry name" value="DUF4140"/>
    <property type="match status" value="1"/>
</dbReference>
<reference evidence="6" key="1">
    <citation type="submission" date="2017-02" db="UniProtKB">
        <authorList>
            <consortium name="WormBaseParasite"/>
        </authorList>
    </citation>
    <scope>IDENTIFICATION</scope>
</reference>
<feature type="coiled-coil region" evidence="1">
    <location>
        <begin position="94"/>
        <end position="121"/>
    </location>
</feature>
<feature type="domain" description="DUF4139" evidence="3">
    <location>
        <begin position="224"/>
        <end position="576"/>
    </location>
</feature>
<keyword evidence="5" id="KW-1185">Reference proteome</keyword>
<accession>A0A0M3ID97</accession>
<dbReference type="NCBIfam" id="TIGR02231">
    <property type="entry name" value="mucoidy inhibitor MuiA family protein"/>
    <property type="match status" value="1"/>
</dbReference>
<name>A0A0M3ID97_ASCLU</name>
<dbReference type="Pfam" id="PF13598">
    <property type="entry name" value="DUF4139"/>
    <property type="match status" value="1"/>
</dbReference>
<feature type="domain" description="DUF4140" evidence="4">
    <location>
        <begin position="20"/>
        <end position="125"/>
    </location>
</feature>
<evidence type="ECO:0000256" key="2">
    <source>
        <dbReference type="SAM" id="MobiDB-lite"/>
    </source>
</evidence>
<dbReference type="InterPro" id="IPR037291">
    <property type="entry name" value="DUF4139"/>
</dbReference>
<protein>
    <submittedName>
        <fullName evidence="6">Protein F37C4.5</fullName>
    </submittedName>
</protein>
<dbReference type="InterPro" id="IPR025554">
    <property type="entry name" value="DUF4140"/>
</dbReference>
<keyword evidence="1" id="KW-0175">Coiled coil</keyword>